<gene>
    <name evidence="2" type="ORF">Mal52_27340</name>
</gene>
<dbReference type="AlphaFoldDB" id="A0A517ZP46"/>
<dbReference type="KEGG" id="sdyn:Mal52_27340"/>
<name>A0A517ZP46_9PLAN</name>
<feature type="domain" description="DUF1559" evidence="1">
    <location>
        <begin position="37"/>
        <end position="101"/>
    </location>
</feature>
<dbReference type="Pfam" id="PF07596">
    <property type="entry name" value="SBP_bac_10"/>
    <property type="match status" value="1"/>
</dbReference>
<accession>A0A517ZP46</accession>
<keyword evidence="3" id="KW-1185">Reference proteome</keyword>
<proteinExistence type="predicted"/>
<reference evidence="2 3" key="1">
    <citation type="submission" date="2019-02" db="EMBL/GenBank/DDBJ databases">
        <title>Deep-cultivation of Planctomycetes and their phenomic and genomic characterization uncovers novel biology.</title>
        <authorList>
            <person name="Wiegand S."/>
            <person name="Jogler M."/>
            <person name="Boedeker C."/>
            <person name="Pinto D."/>
            <person name="Vollmers J."/>
            <person name="Rivas-Marin E."/>
            <person name="Kohn T."/>
            <person name="Peeters S.H."/>
            <person name="Heuer A."/>
            <person name="Rast P."/>
            <person name="Oberbeckmann S."/>
            <person name="Bunk B."/>
            <person name="Jeske O."/>
            <person name="Meyerdierks A."/>
            <person name="Storesund J.E."/>
            <person name="Kallscheuer N."/>
            <person name="Luecker S."/>
            <person name="Lage O.M."/>
            <person name="Pohl T."/>
            <person name="Merkel B.J."/>
            <person name="Hornburger P."/>
            <person name="Mueller R.-W."/>
            <person name="Bruemmer F."/>
            <person name="Labrenz M."/>
            <person name="Spormann A.M."/>
            <person name="Op den Camp H."/>
            <person name="Overmann J."/>
            <person name="Amann R."/>
            <person name="Jetten M.S.M."/>
            <person name="Mascher T."/>
            <person name="Medema M.H."/>
            <person name="Devos D.P."/>
            <person name="Kaster A.-K."/>
            <person name="Ovreas L."/>
            <person name="Rohde M."/>
            <person name="Galperin M.Y."/>
            <person name="Jogler C."/>
        </authorList>
    </citation>
    <scope>NUCLEOTIDE SEQUENCE [LARGE SCALE GENOMIC DNA]</scope>
    <source>
        <strain evidence="2 3">Mal52</strain>
    </source>
</reference>
<evidence type="ECO:0000259" key="1">
    <source>
        <dbReference type="Pfam" id="PF07596"/>
    </source>
</evidence>
<sequence>MRKYVILACAIVAVGVFALYKLDEMRKWAQGPLPRTKMKMIALAMHNYAEAHGSWPTDLLDDNGRVLLSWRVRMCEYLDGQPTIDVTLPWDATENEEAAKAIPRSFRNDDFIDGMYPYGCRTQILGVFSSDGVWNGEAKGNVLFVDGQPVQCVWAGPPYAVLWTQPLDLSVDDAKRLLERDEYASNPEDRRIQHVSLQDGRVTSAPFEWEVRFSSGNGETESE</sequence>
<dbReference type="InterPro" id="IPR011453">
    <property type="entry name" value="DUF1559"/>
</dbReference>
<evidence type="ECO:0000313" key="3">
    <source>
        <dbReference type="Proteomes" id="UP000319383"/>
    </source>
</evidence>
<evidence type="ECO:0000313" key="2">
    <source>
        <dbReference type="EMBL" id="QDU44255.1"/>
    </source>
</evidence>
<protein>
    <recommendedName>
        <fullName evidence="1">DUF1559 domain-containing protein</fullName>
    </recommendedName>
</protein>
<dbReference type="Proteomes" id="UP000319383">
    <property type="component" value="Chromosome"/>
</dbReference>
<organism evidence="2 3">
    <name type="scientific">Symmachiella dynata</name>
    <dbReference type="NCBI Taxonomy" id="2527995"/>
    <lineage>
        <taxon>Bacteria</taxon>
        <taxon>Pseudomonadati</taxon>
        <taxon>Planctomycetota</taxon>
        <taxon>Planctomycetia</taxon>
        <taxon>Planctomycetales</taxon>
        <taxon>Planctomycetaceae</taxon>
        <taxon>Symmachiella</taxon>
    </lineage>
</organism>
<dbReference type="RefSeq" id="WP_145376641.1">
    <property type="nucleotide sequence ID" value="NZ_CP036276.1"/>
</dbReference>
<dbReference type="EMBL" id="CP036276">
    <property type="protein sequence ID" value="QDU44255.1"/>
    <property type="molecule type" value="Genomic_DNA"/>
</dbReference>